<reference evidence="1" key="3">
    <citation type="submission" date="2014-01" db="EMBL/GenBank/DDBJ databases">
        <title>Evolution of pathogenesis and genome organization in the Tremellales.</title>
        <authorList>
            <person name="Cuomo C."/>
            <person name="Litvintseva A."/>
            <person name="Heitman J."/>
            <person name="Chen Y."/>
            <person name="Sun S."/>
            <person name="Springer D."/>
            <person name="Dromer F."/>
            <person name="Young S."/>
            <person name="Zeng Q."/>
            <person name="Chapman S."/>
            <person name="Gujja S."/>
            <person name="Saif S."/>
            <person name="Birren B."/>
        </authorList>
    </citation>
    <scope>NUCLEOTIDE SEQUENCE</scope>
    <source>
        <strain evidence="1">CBS 10118</strain>
    </source>
</reference>
<dbReference type="RefSeq" id="XP_019045718.1">
    <property type="nucleotide sequence ID" value="XM_019192721.1"/>
</dbReference>
<dbReference type="EMBL" id="KI894022">
    <property type="protein sequence ID" value="OCF24648.1"/>
    <property type="molecule type" value="Genomic_DNA"/>
</dbReference>
<reference evidence="1" key="1">
    <citation type="submission" date="2013-07" db="EMBL/GenBank/DDBJ databases">
        <title>The Genome Sequence of Cryptococcus bestiolae CBS10118.</title>
        <authorList>
            <consortium name="The Broad Institute Genome Sequencing Platform"/>
            <person name="Cuomo C."/>
            <person name="Litvintseva A."/>
            <person name="Chen Y."/>
            <person name="Heitman J."/>
            <person name="Sun S."/>
            <person name="Springer D."/>
            <person name="Dromer F."/>
            <person name="Young S.K."/>
            <person name="Zeng Q."/>
            <person name="Gargeya S."/>
            <person name="Fitzgerald M."/>
            <person name="Abouelleil A."/>
            <person name="Alvarado L."/>
            <person name="Berlin A.M."/>
            <person name="Chapman S.B."/>
            <person name="Dewar J."/>
            <person name="Goldberg J."/>
            <person name="Griggs A."/>
            <person name="Gujja S."/>
            <person name="Hansen M."/>
            <person name="Howarth C."/>
            <person name="Imamovic A."/>
            <person name="Larimer J."/>
            <person name="McCowan C."/>
            <person name="Murphy C."/>
            <person name="Pearson M."/>
            <person name="Priest M."/>
            <person name="Roberts A."/>
            <person name="Saif S."/>
            <person name="Shea T."/>
            <person name="Sykes S."/>
            <person name="Wortman J."/>
            <person name="Nusbaum C."/>
            <person name="Birren B."/>
        </authorList>
    </citation>
    <scope>NUCLEOTIDE SEQUENCE [LARGE SCALE GENOMIC DNA]</scope>
    <source>
        <strain evidence="1">CBS 10118</strain>
    </source>
</reference>
<accession>A0A1B9G0W0</accession>
<protein>
    <submittedName>
        <fullName evidence="1">Uncharacterized protein</fullName>
    </submittedName>
</protein>
<dbReference type="GeneID" id="30210508"/>
<evidence type="ECO:0000313" key="1">
    <source>
        <dbReference type="EMBL" id="OCF24648.1"/>
    </source>
</evidence>
<evidence type="ECO:0000313" key="3">
    <source>
        <dbReference type="Proteomes" id="UP000092730"/>
    </source>
</evidence>
<reference evidence="2" key="2">
    <citation type="submission" date="2013-07" db="EMBL/GenBank/DDBJ databases">
        <authorList>
            <consortium name="The Broad Institute Genome Sequencing Platform"/>
            <person name="Cuomo C."/>
            <person name="Litvintseva A."/>
            <person name="Chen Y."/>
            <person name="Heitman J."/>
            <person name="Sun S."/>
            <person name="Springer D."/>
            <person name="Dromer F."/>
            <person name="Young S.K."/>
            <person name="Zeng Q."/>
            <person name="Gargeya S."/>
            <person name="Fitzgerald M."/>
            <person name="Abouelleil A."/>
            <person name="Alvarado L."/>
            <person name="Berlin A.M."/>
            <person name="Chapman S.B."/>
            <person name="Dewar J."/>
            <person name="Goldberg J."/>
            <person name="Griggs A."/>
            <person name="Gujja S."/>
            <person name="Hansen M."/>
            <person name="Howarth C."/>
            <person name="Imamovic A."/>
            <person name="Larimer J."/>
            <person name="McCowan C."/>
            <person name="Murphy C."/>
            <person name="Pearson M."/>
            <person name="Priest M."/>
            <person name="Roberts A."/>
            <person name="Saif S."/>
            <person name="Shea T."/>
            <person name="Sykes S."/>
            <person name="Wortman J."/>
            <person name="Nusbaum C."/>
            <person name="Birren B."/>
        </authorList>
    </citation>
    <scope>NUCLEOTIDE SEQUENCE</scope>
    <source>
        <strain evidence="2">CBS 10118</strain>
    </source>
</reference>
<dbReference type="EMBL" id="CP144545">
    <property type="protein sequence ID" value="WVW84596.1"/>
    <property type="molecule type" value="Genomic_DNA"/>
</dbReference>
<evidence type="ECO:0000313" key="2">
    <source>
        <dbReference type="EMBL" id="WVW84596.1"/>
    </source>
</evidence>
<name>A0A1B9G0W0_9TREE</name>
<sequence>MPHPFRQYIKEYSGSNVHAKRLNDINDTIITLLEHHSPEGEGGTDEIEIAQKWFALNAIRSTASQDPRFRYRGPIEFISQLQGVTWKLRDHLCEQRQYELNGIPNQKAKRVLNSSRLETLEKGNELYRRLNIGSLSPEESKIAREWHFAAPFTCTVASEHEKNIPSRKALSNATAELNQLVRDTLAWDPSPVLSSTHGRVDSKKQVGKELLSIGDCLYAQVGKEMIQNENGESWDRWPSLESRYKWVEASSRWKTCVAAFERSMSQTIRLQLEEQCQRSPCIPSLGTECPVS</sequence>
<dbReference type="KEGG" id="kbi:30210508"/>
<dbReference type="Proteomes" id="UP000092730">
    <property type="component" value="Chromosome 5"/>
</dbReference>
<reference evidence="2" key="4">
    <citation type="submission" date="2024-02" db="EMBL/GenBank/DDBJ databases">
        <title>Comparative genomics of Cryptococcus and Kwoniella reveals pathogenesis evolution and contrasting modes of karyotype evolution via chromosome fusion or intercentromeric recombination.</title>
        <authorList>
            <person name="Coelho M.A."/>
            <person name="David-Palma M."/>
            <person name="Shea T."/>
            <person name="Bowers K."/>
            <person name="McGinley-Smith S."/>
            <person name="Mohammad A.W."/>
            <person name="Gnirke A."/>
            <person name="Yurkov A.M."/>
            <person name="Nowrousian M."/>
            <person name="Sun S."/>
            <person name="Cuomo C.A."/>
            <person name="Heitman J."/>
        </authorList>
    </citation>
    <scope>NUCLEOTIDE SEQUENCE</scope>
    <source>
        <strain evidence="2">CBS 10118</strain>
    </source>
</reference>
<dbReference type="AlphaFoldDB" id="A0A1B9G0W0"/>
<gene>
    <name evidence="1" type="ORF">I302_06109</name>
    <name evidence="2" type="ORF">I302_106630</name>
</gene>
<keyword evidence="3" id="KW-1185">Reference proteome</keyword>
<organism evidence="1">
    <name type="scientific">Kwoniella bestiolae CBS 10118</name>
    <dbReference type="NCBI Taxonomy" id="1296100"/>
    <lineage>
        <taxon>Eukaryota</taxon>
        <taxon>Fungi</taxon>
        <taxon>Dikarya</taxon>
        <taxon>Basidiomycota</taxon>
        <taxon>Agaricomycotina</taxon>
        <taxon>Tremellomycetes</taxon>
        <taxon>Tremellales</taxon>
        <taxon>Cryptococcaceae</taxon>
        <taxon>Kwoniella</taxon>
    </lineage>
</organism>
<proteinExistence type="predicted"/>
<dbReference type="VEuPathDB" id="FungiDB:I302_06109"/>